<evidence type="ECO:0000313" key="10">
    <source>
        <dbReference type="Proteomes" id="UP000015105"/>
    </source>
</evidence>
<evidence type="ECO:0000256" key="1">
    <source>
        <dbReference type="ARBA" id="ARBA00004141"/>
    </source>
</evidence>
<evidence type="ECO:0000256" key="7">
    <source>
        <dbReference type="ARBA" id="ARBA00023136"/>
    </source>
</evidence>
<reference evidence="9" key="5">
    <citation type="journal article" date="2021" name="G3 (Bethesda)">
        <title>Aegilops tauschii genome assembly Aet v5.0 features greater sequence contiguity and improved annotation.</title>
        <authorList>
            <person name="Wang L."/>
            <person name="Zhu T."/>
            <person name="Rodriguez J.C."/>
            <person name="Deal K.R."/>
            <person name="Dubcovsky J."/>
            <person name="McGuire P.E."/>
            <person name="Lux T."/>
            <person name="Spannagl M."/>
            <person name="Mayer K.F.X."/>
            <person name="Baldrich P."/>
            <person name="Meyers B.C."/>
            <person name="Huo N."/>
            <person name="Gu Y.Q."/>
            <person name="Zhou H."/>
            <person name="Devos K.M."/>
            <person name="Bennetzen J.L."/>
            <person name="Unver T."/>
            <person name="Budak H."/>
            <person name="Gulick P.J."/>
            <person name="Galiba G."/>
            <person name="Kalapos B."/>
            <person name="Nelson D.R."/>
            <person name="Li P."/>
            <person name="You F.M."/>
            <person name="Luo M.C."/>
            <person name="Dvorak J."/>
        </authorList>
    </citation>
    <scope>NUCLEOTIDE SEQUENCE [LARGE SCALE GENOMIC DNA]</scope>
    <source>
        <strain evidence="9">cv. AL8/78</strain>
    </source>
</reference>
<dbReference type="EnsemblPlants" id="AET6Gv20446300.2">
    <property type="protein sequence ID" value="AET6Gv20446300.2"/>
    <property type="gene ID" value="AET6Gv20446300"/>
</dbReference>
<name>A0A453NQ51_AEGTS</name>
<accession>A0A453NQ51</accession>
<reference evidence="10" key="2">
    <citation type="journal article" date="2017" name="Nat. Plants">
        <title>The Aegilops tauschii genome reveals multiple impacts of transposons.</title>
        <authorList>
            <person name="Zhao G."/>
            <person name="Zou C."/>
            <person name="Li K."/>
            <person name="Wang K."/>
            <person name="Li T."/>
            <person name="Gao L."/>
            <person name="Zhang X."/>
            <person name="Wang H."/>
            <person name="Yang Z."/>
            <person name="Liu X."/>
            <person name="Jiang W."/>
            <person name="Mao L."/>
            <person name="Kong X."/>
            <person name="Jiao Y."/>
            <person name="Jia J."/>
        </authorList>
    </citation>
    <scope>NUCLEOTIDE SEQUENCE [LARGE SCALE GENOMIC DNA]</scope>
    <source>
        <strain evidence="10">cv. AL8/78</strain>
    </source>
</reference>
<reference evidence="10" key="1">
    <citation type="journal article" date="2014" name="Science">
        <title>Ancient hybridizations among the ancestral genomes of bread wheat.</title>
        <authorList>
            <consortium name="International Wheat Genome Sequencing Consortium,"/>
            <person name="Marcussen T."/>
            <person name="Sandve S.R."/>
            <person name="Heier L."/>
            <person name="Spannagl M."/>
            <person name="Pfeifer M."/>
            <person name="Jakobsen K.S."/>
            <person name="Wulff B.B."/>
            <person name="Steuernagel B."/>
            <person name="Mayer K.F."/>
            <person name="Olsen O.A."/>
        </authorList>
    </citation>
    <scope>NUCLEOTIDE SEQUENCE [LARGE SCALE GENOMIC DNA]</scope>
    <source>
        <strain evidence="10">cv. AL8/78</strain>
    </source>
</reference>
<evidence type="ECO:0000256" key="5">
    <source>
        <dbReference type="ARBA" id="ARBA00022989"/>
    </source>
</evidence>
<keyword evidence="3" id="KW-0602">Photosynthesis</keyword>
<dbReference type="InterPro" id="IPR036001">
    <property type="entry name" value="PS_II_antenna-like_sf"/>
</dbReference>
<dbReference type="Gramene" id="AET6Gv20446300.2">
    <property type="protein sequence ID" value="AET6Gv20446300.2"/>
    <property type="gene ID" value="AET6Gv20446300"/>
</dbReference>
<comment type="subcellular location">
    <subcellularLocation>
        <location evidence="1">Membrane</location>
        <topology evidence="1">Multi-pass membrane protein</topology>
    </subcellularLocation>
</comment>
<dbReference type="SUPFAM" id="SSF161077">
    <property type="entry name" value="Photosystem II antenna protein-like"/>
    <property type="match status" value="1"/>
</dbReference>
<keyword evidence="10" id="KW-1185">Reference proteome</keyword>
<keyword evidence="4" id="KW-0812">Transmembrane</keyword>
<sequence length="41" mass="4709">MDNGDGIAVGWLGHPVFRDREGRELFVRRHYNIRLGGGDRN</sequence>
<dbReference type="GO" id="GO:0009523">
    <property type="term" value="C:photosystem II"/>
    <property type="evidence" value="ECO:0007669"/>
    <property type="project" value="UniProtKB-KW"/>
</dbReference>
<dbReference type="GO" id="GO:0016168">
    <property type="term" value="F:chlorophyll binding"/>
    <property type="evidence" value="ECO:0007669"/>
    <property type="project" value="UniProtKB-KW"/>
</dbReference>
<evidence type="ECO:0000256" key="4">
    <source>
        <dbReference type="ARBA" id="ARBA00022692"/>
    </source>
</evidence>
<protein>
    <submittedName>
        <fullName evidence="9">Uncharacterized protein</fullName>
    </submittedName>
</protein>
<dbReference type="InterPro" id="IPR000932">
    <property type="entry name" value="PS_antenna-like"/>
</dbReference>
<keyword evidence="2" id="KW-0148">Chlorophyll</keyword>
<reference evidence="9" key="4">
    <citation type="submission" date="2019-03" db="UniProtKB">
        <authorList>
            <consortium name="EnsemblPlants"/>
        </authorList>
    </citation>
    <scope>IDENTIFICATION</scope>
</reference>
<dbReference type="GO" id="GO:0009536">
    <property type="term" value="C:plastid"/>
    <property type="evidence" value="ECO:0007669"/>
    <property type="project" value="UniProtKB-ARBA"/>
</dbReference>
<keyword evidence="7" id="KW-0472">Membrane</keyword>
<evidence type="ECO:0000256" key="3">
    <source>
        <dbReference type="ARBA" id="ARBA00022531"/>
    </source>
</evidence>
<keyword evidence="5" id="KW-1133">Transmembrane helix</keyword>
<evidence type="ECO:0000313" key="9">
    <source>
        <dbReference type="EnsemblPlants" id="AET6Gv20446300.2"/>
    </source>
</evidence>
<evidence type="ECO:0000256" key="2">
    <source>
        <dbReference type="ARBA" id="ARBA00022494"/>
    </source>
</evidence>
<dbReference type="Pfam" id="PF00421">
    <property type="entry name" value="PSII"/>
    <property type="match status" value="1"/>
</dbReference>
<keyword evidence="6" id="KW-0157">Chromophore</keyword>
<evidence type="ECO:0000256" key="6">
    <source>
        <dbReference type="ARBA" id="ARBA00022991"/>
    </source>
</evidence>
<reference evidence="9" key="3">
    <citation type="journal article" date="2017" name="Nature">
        <title>Genome sequence of the progenitor of the wheat D genome Aegilops tauschii.</title>
        <authorList>
            <person name="Luo M.C."/>
            <person name="Gu Y.Q."/>
            <person name="Puiu D."/>
            <person name="Wang H."/>
            <person name="Twardziok S.O."/>
            <person name="Deal K.R."/>
            <person name="Huo N."/>
            <person name="Zhu T."/>
            <person name="Wang L."/>
            <person name="Wang Y."/>
            <person name="McGuire P.E."/>
            <person name="Liu S."/>
            <person name="Long H."/>
            <person name="Ramasamy R.K."/>
            <person name="Rodriguez J.C."/>
            <person name="Van S.L."/>
            <person name="Yuan L."/>
            <person name="Wang Z."/>
            <person name="Xia Z."/>
            <person name="Xiao L."/>
            <person name="Anderson O.D."/>
            <person name="Ouyang S."/>
            <person name="Liang Y."/>
            <person name="Zimin A.V."/>
            <person name="Pertea G."/>
            <person name="Qi P."/>
            <person name="Bennetzen J.L."/>
            <person name="Dai X."/>
            <person name="Dawson M.W."/>
            <person name="Muller H.G."/>
            <person name="Kugler K."/>
            <person name="Rivarola-Duarte L."/>
            <person name="Spannagl M."/>
            <person name="Mayer K.F.X."/>
            <person name="Lu F.H."/>
            <person name="Bevan M.W."/>
            <person name="Leroy P."/>
            <person name="Li P."/>
            <person name="You F.M."/>
            <person name="Sun Q."/>
            <person name="Liu Z."/>
            <person name="Lyons E."/>
            <person name="Wicker T."/>
            <person name="Salzberg S.L."/>
            <person name="Devos K.M."/>
            <person name="Dvorak J."/>
        </authorList>
    </citation>
    <scope>NUCLEOTIDE SEQUENCE [LARGE SCALE GENOMIC DNA]</scope>
    <source>
        <strain evidence="9">cv. AL8/78</strain>
    </source>
</reference>
<evidence type="ECO:0000256" key="8">
    <source>
        <dbReference type="ARBA" id="ARBA00023276"/>
    </source>
</evidence>
<proteinExistence type="predicted"/>
<organism evidence="9 10">
    <name type="scientific">Aegilops tauschii subsp. strangulata</name>
    <name type="common">Goatgrass</name>
    <dbReference type="NCBI Taxonomy" id="200361"/>
    <lineage>
        <taxon>Eukaryota</taxon>
        <taxon>Viridiplantae</taxon>
        <taxon>Streptophyta</taxon>
        <taxon>Embryophyta</taxon>
        <taxon>Tracheophyta</taxon>
        <taxon>Spermatophyta</taxon>
        <taxon>Magnoliopsida</taxon>
        <taxon>Liliopsida</taxon>
        <taxon>Poales</taxon>
        <taxon>Poaceae</taxon>
        <taxon>BOP clade</taxon>
        <taxon>Pooideae</taxon>
        <taxon>Triticodae</taxon>
        <taxon>Triticeae</taxon>
        <taxon>Triticinae</taxon>
        <taxon>Aegilops</taxon>
    </lineage>
</organism>
<dbReference type="GO" id="GO:0009767">
    <property type="term" value="P:photosynthetic electron transport chain"/>
    <property type="evidence" value="ECO:0007669"/>
    <property type="project" value="InterPro"/>
</dbReference>
<dbReference type="Gene3D" id="3.10.680.10">
    <property type="entry name" value="Photosystem II CP47 reaction center protein"/>
    <property type="match status" value="1"/>
</dbReference>
<dbReference type="Proteomes" id="UP000015105">
    <property type="component" value="Chromosome 6D"/>
</dbReference>
<keyword evidence="8" id="KW-0604">Photosystem II</keyword>
<dbReference type="AlphaFoldDB" id="A0A453NQ51"/>